<evidence type="ECO:0000313" key="3">
    <source>
        <dbReference type="Proteomes" id="UP000019763"/>
    </source>
</evidence>
<dbReference type="GeneID" id="22913397"/>
<reference evidence="2" key="1">
    <citation type="submission" date="2013-12" db="EMBL/GenBank/DDBJ databases">
        <authorList>
            <person name="Omoto C.K."/>
            <person name="Sibley D."/>
            <person name="Venepally P."/>
            <person name="Hadjithomas M."/>
            <person name="Karamycheva S."/>
            <person name="Brunk B."/>
            <person name="Roos D."/>
            <person name="Caler E."/>
            <person name="Lorenzi H."/>
        </authorList>
    </citation>
    <scope>NUCLEOTIDE SEQUENCE</scope>
</reference>
<organism evidence="2 3">
    <name type="scientific">Gregarina niphandrodes</name>
    <name type="common">Septate eugregarine</name>
    <dbReference type="NCBI Taxonomy" id="110365"/>
    <lineage>
        <taxon>Eukaryota</taxon>
        <taxon>Sar</taxon>
        <taxon>Alveolata</taxon>
        <taxon>Apicomplexa</taxon>
        <taxon>Conoidasida</taxon>
        <taxon>Gregarinasina</taxon>
        <taxon>Eugregarinorida</taxon>
        <taxon>Gregarinidae</taxon>
        <taxon>Gregarina</taxon>
    </lineage>
</organism>
<dbReference type="RefSeq" id="XP_011130981.1">
    <property type="nucleotide sequence ID" value="XM_011132679.1"/>
</dbReference>
<keyword evidence="3" id="KW-1185">Reference proteome</keyword>
<gene>
    <name evidence="2" type="ORF">GNI_095200</name>
</gene>
<dbReference type="EMBL" id="AFNH02000712">
    <property type="protein sequence ID" value="EZG58329.1"/>
    <property type="molecule type" value="Genomic_DNA"/>
</dbReference>
<dbReference type="InterPro" id="IPR027417">
    <property type="entry name" value="P-loop_NTPase"/>
</dbReference>
<dbReference type="SUPFAM" id="SSF52540">
    <property type="entry name" value="P-loop containing nucleoside triphosphate hydrolases"/>
    <property type="match status" value="1"/>
</dbReference>
<dbReference type="Proteomes" id="UP000019763">
    <property type="component" value="Unassembled WGS sequence"/>
</dbReference>
<sequence length="149" mass="16215">MPSLARWMSPKRQDLNEGDSPVISPAARGKYHHKYGSHNTLGSHAVSQTVIEDNTAQVDGKGVRNSVVFAECLESPLLRTKDSPLGDGGSHQPSTNTGDKCVTLQQVAKLMTHPTLLQKEWKAFYCSAKTGKGIDEAFQWLATTLSFSS</sequence>
<feature type="region of interest" description="Disordered" evidence="1">
    <location>
        <begin position="79"/>
        <end position="98"/>
    </location>
</feature>
<proteinExistence type="predicted"/>
<feature type="region of interest" description="Disordered" evidence="1">
    <location>
        <begin position="1"/>
        <end position="26"/>
    </location>
</feature>
<dbReference type="VEuPathDB" id="CryptoDB:GNI_095200"/>
<dbReference type="AlphaFoldDB" id="A0A023B520"/>
<name>A0A023B520_GRENI</name>
<evidence type="ECO:0000313" key="2">
    <source>
        <dbReference type="EMBL" id="EZG58329.1"/>
    </source>
</evidence>
<protein>
    <submittedName>
        <fullName evidence="2">Uncharacterized protein</fullName>
    </submittedName>
</protein>
<evidence type="ECO:0000256" key="1">
    <source>
        <dbReference type="SAM" id="MobiDB-lite"/>
    </source>
</evidence>
<dbReference type="Gene3D" id="3.40.50.300">
    <property type="entry name" value="P-loop containing nucleotide triphosphate hydrolases"/>
    <property type="match status" value="1"/>
</dbReference>
<comment type="caution">
    <text evidence="2">The sequence shown here is derived from an EMBL/GenBank/DDBJ whole genome shotgun (WGS) entry which is preliminary data.</text>
</comment>
<accession>A0A023B520</accession>